<proteinExistence type="predicted"/>
<keyword evidence="4" id="KW-1185">Reference proteome</keyword>
<sequence length="268" mass="28777">MRAVLLAAALCVTALPAWADARVTVLMDALRLPQLIETLREEGLADAQELNADMLGGQGGAFWDQQIARLYDPVAIREAFFTALDGGLDDAALERALAFFDSERGQRVTEFEIAARRAMMDPDIEEAAAAAFAALPADDAQVAQVVDFITTNDLLELNVALTMSTSYQFSRGLADGDLLEMSDEQILAQVWASEDALRADAETWLNGYVLLSQQPLGTDDIDAYLAFAKSPAGRALNAALFAGYEATFTSIAYGLGRAVAMNAVVDDI</sequence>
<reference evidence="3 4" key="1">
    <citation type="submission" date="2019-12" db="EMBL/GenBank/DDBJ databases">
        <title>Roseobacter cerasinus sp. nov., isolated from seawater around aquaculture.</title>
        <authorList>
            <person name="Muramatsu S."/>
            <person name="Takabe Y."/>
            <person name="Mori K."/>
            <person name="Takaichi S."/>
            <person name="Hanada S."/>
        </authorList>
    </citation>
    <scope>NUCLEOTIDE SEQUENCE [LARGE SCALE GENOMIC DNA]</scope>
    <source>
        <strain evidence="3 4">AI77</strain>
    </source>
</reference>
<feature type="signal peptide" evidence="1">
    <location>
        <begin position="1"/>
        <end position="19"/>
    </location>
</feature>
<evidence type="ECO:0000313" key="3">
    <source>
        <dbReference type="EMBL" id="GFE48327.1"/>
    </source>
</evidence>
<evidence type="ECO:0000259" key="2">
    <source>
        <dbReference type="Pfam" id="PF09832"/>
    </source>
</evidence>
<dbReference type="Proteomes" id="UP000436522">
    <property type="component" value="Unassembled WGS sequence"/>
</dbReference>
<dbReference type="EMBL" id="BLIV01000001">
    <property type="protein sequence ID" value="GFE48327.1"/>
    <property type="molecule type" value="Genomic_DNA"/>
</dbReference>
<dbReference type="InterPro" id="IPR018637">
    <property type="entry name" value="DUF2059"/>
</dbReference>
<evidence type="ECO:0000313" key="4">
    <source>
        <dbReference type="Proteomes" id="UP000436522"/>
    </source>
</evidence>
<gene>
    <name evidence="3" type="ORF">So717_00800</name>
</gene>
<keyword evidence="1" id="KW-0732">Signal</keyword>
<dbReference type="AlphaFoldDB" id="A0A640VKQ3"/>
<dbReference type="RefSeq" id="WP_159974248.1">
    <property type="nucleotide sequence ID" value="NZ_BLIV01000001.1"/>
</dbReference>
<feature type="chain" id="PRO_5024841894" description="DUF2059 domain-containing protein" evidence="1">
    <location>
        <begin position="20"/>
        <end position="268"/>
    </location>
</feature>
<protein>
    <recommendedName>
        <fullName evidence="2">DUF2059 domain-containing protein</fullName>
    </recommendedName>
</protein>
<comment type="caution">
    <text evidence="3">The sequence shown here is derived from an EMBL/GenBank/DDBJ whole genome shotgun (WGS) entry which is preliminary data.</text>
</comment>
<name>A0A640VKQ3_9RHOB</name>
<dbReference type="Pfam" id="PF09832">
    <property type="entry name" value="DUF2059"/>
    <property type="match status" value="1"/>
</dbReference>
<feature type="domain" description="DUF2059" evidence="2">
    <location>
        <begin position="78"/>
        <end position="131"/>
    </location>
</feature>
<accession>A0A640VKQ3</accession>
<evidence type="ECO:0000256" key="1">
    <source>
        <dbReference type="SAM" id="SignalP"/>
    </source>
</evidence>
<organism evidence="3 4">
    <name type="scientific">Roseobacter cerasinus</name>
    <dbReference type="NCBI Taxonomy" id="2602289"/>
    <lineage>
        <taxon>Bacteria</taxon>
        <taxon>Pseudomonadati</taxon>
        <taxon>Pseudomonadota</taxon>
        <taxon>Alphaproteobacteria</taxon>
        <taxon>Rhodobacterales</taxon>
        <taxon>Roseobacteraceae</taxon>
        <taxon>Roseobacter</taxon>
    </lineage>
</organism>
<dbReference type="OrthoDB" id="7841298at2"/>